<keyword evidence="1" id="KW-0175">Coiled coil</keyword>
<dbReference type="EMBL" id="JACHJI010000005">
    <property type="protein sequence ID" value="MBB4899395.1"/>
    <property type="molecule type" value="Genomic_DNA"/>
</dbReference>
<dbReference type="Proteomes" id="UP000579523">
    <property type="component" value="Unassembled WGS sequence"/>
</dbReference>
<organism evidence="3 4">
    <name type="scientific">Streptomyces griseomycini</name>
    <dbReference type="NCBI Taxonomy" id="66895"/>
    <lineage>
        <taxon>Bacteria</taxon>
        <taxon>Bacillati</taxon>
        <taxon>Actinomycetota</taxon>
        <taxon>Actinomycetes</taxon>
        <taxon>Kitasatosporales</taxon>
        <taxon>Streptomycetaceae</taxon>
        <taxon>Streptomyces</taxon>
    </lineage>
</organism>
<evidence type="ECO:0000256" key="1">
    <source>
        <dbReference type="SAM" id="Coils"/>
    </source>
</evidence>
<feature type="coiled-coil region" evidence="1">
    <location>
        <begin position="102"/>
        <end position="177"/>
    </location>
</feature>
<evidence type="ECO:0000313" key="3">
    <source>
        <dbReference type="EMBL" id="MBB4899395.1"/>
    </source>
</evidence>
<protein>
    <submittedName>
        <fullName evidence="3">Uncharacterized protein</fullName>
    </submittedName>
</protein>
<feature type="compositionally biased region" description="Basic and acidic residues" evidence="2">
    <location>
        <begin position="1"/>
        <end position="12"/>
    </location>
</feature>
<sequence>MTSTESSRDARVARLRRARQADSETKTIRTQGAIRDLLNAGQRISFVRVAREADVSTWFVHNTPAINAAIRNAMSDQAQHGREAAAVPRPERATPAGLHTDLALAREEIQEPKRERDALKRRVQLALGAEIDNAAHTDLVRRIQNLERQSQALTRNFAEAHARAERLAGQREEAEETSGSLRLALRKAMRAVP</sequence>
<gene>
    <name evidence="3" type="ORF">FHS37_003455</name>
</gene>
<feature type="region of interest" description="Disordered" evidence="2">
    <location>
        <begin position="1"/>
        <end position="26"/>
    </location>
</feature>
<name>A0A7W7LZK5_9ACTN</name>
<keyword evidence="4" id="KW-1185">Reference proteome</keyword>
<evidence type="ECO:0000256" key="2">
    <source>
        <dbReference type="SAM" id="MobiDB-lite"/>
    </source>
</evidence>
<dbReference type="Pfam" id="PF19776">
    <property type="entry name" value="DUF6262"/>
    <property type="match status" value="1"/>
</dbReference>
<comment type="caution">
    <text evidence="3">The sequence shown here is derived from an EMBL/GenBank/DDBJ whole genome shotgun (WGS) entry which is preliminary data.</text>
</comment>
<evidence type="ECO:0000313" key="4">
    <source>
        <dbReference type="Proteomes" id="UP000579523"/>
    </source>
</evidence>
<proteinExistence type="predicted"/>
<dbReference type="RefSeq" id="WP_184821972.1">
    <property type="nucleotide sequence ID" value="NZ_BMTK01000014.1"/>
</dbReference>
<accession>A0A7W7LZK5</accession>
<dbReference type="AlphaFoldDB" id="A0A7W7LZK5"/>
<reference evidence="3 4" key="1">
    <citation type="submission" date="2020-08" db="EMBL/GenBank/DDBJ databases">
        <title>Genomic Encyclopedia of Type Strains, Phase III (KMG-III): the genomes of soil and plant-associated and newly described type strains.</title>
        <authorList>
            <person name="Whitman W."/>
        </authorList>
    </citation>
    <scope>NUCLEOTIDE SEQUENCE [LARGE SCALE GENOMIC DNA]</scope>
    <source>
        <strain evidence="3 4">CECT 3273</strain>
    </source>
</reference>
<dbReference type="InterPro" id="IPR046229">
    <property type="entry name" value="TnpC-like"/>
</dbReference>